<organism evidence="1 2">
    <name type="scientific">Mycobacterium fragae</name>
    <dbReference type="NCBI Taxonomy" id="1260918"/>
    <lineage>
        <taxon>Bacteria</taxon>
        <taxon>Bacillati</taxon>
        <taxon>Actinomycetota</taxon>
        <taxon>Actinomycetes</taxon>
        <taxon>Mycobacteriales</taxon>
        <taxon>Mycobacteriaceae</taxon>
        <taxon>Mycobacterium</taxon>
    </lineage>
</organism>
<sequence length="465" mass="51812">MAAATARWDTPPPLGADGRDGVEQWLVKNHSGYIRNEYGKSYRGCLPINLETAVDVGHVGSLFTHAVEPILGGDDIAFFLKFRDNYDPDRLWESYESLVRQNPALQVTLRPVNKSFSWVPINSEELNAALDSQRQRFSQLFSLEELLSPAHALTPPLPVRISQMEDRKVCFQMRHAFSSGLGALQWIEYWLAAFDGESVPVAPAAGRFDSTAPLIGLALLPFYLLGYLAHAGLKQARNTVDLTHGKTPRPHNNGYASRTYQFSEPETDRILAEAHKLNLSLTQYMCLAVAKAMLSAQPEKSRVCMAIPTDLARYSPNFPRTVPGNYTGSLTVQLRRGAPLQSQIARQFSWLRRGIDYWLNRVVGALSRREQRLVNRLARGALLPVHRRGPFQNVSCAVTNVGAVKSPAFCARIESGTGSTKTQTILFTIFRLHGRLSANVTFDRDLYDSEEVFRVADAALANLAR</sequence>
<comment type="caution">
    <text evidence="1">The sequence shown here is derived from an EMBL/GenBank/DDBJ whole genome shotgun (WGS) entry which is preliminary data.</text>
</comment>
<evidence type="ECO:0000313" key="2">
    <source>
        <dbReference type="Proteomes" id="UP000194000"/>
    </source>
</evidence>
<dbReference type="EMBL" id="LQOW01000031">
    <property type="protein sequence ID" value="ORV56684.1"/>
    <property type="molecule type" value="Genomic_DNA"/>
</dbReference>
<dbReference type="Proteomes" id="UP000194000">
    <property type="component" value="Unassembled WGS sequence"/>
</dbReference>
<name>A0A1X1UIN5_9MYCO</name>
<evidence type="ECO:0000313" key="1">
    <source>
        <dbReference type="EMBL" id="ORV56684.1"/>
    </source>
</evidence>
<keyword evidence="2" id="KW-1185">Reference proteome</keyword>
<proteinExistence type="predicted"/>
<gene>
    <name evidence="1" type="ORF">AWC06_00130</name>
</gene>
<dbReference type="SUPFAM" id="SSF52777">
    <property type="entry name" value="CoA-dependent acyltransferases"/>
    <property type="match status" value="1"/>
</dbReference>
<accession>A0A1X1UIN5</accession>
<evidence type="ECO:0008006" key="3">
    <source>
        <dbReference type="Google" id="ProtNLM"/>
    </source>
</evidence>
<reference evidence="1 2" key="1">
    <citation type="submission" date="2016-01" db="EMBL/GenBank/DDBJ databases">
        <title>The new phylogeny of the genus Mycobacterium.</title>
        <authorList>
            <person name="Tarcisio F."/>
            <person name="Conor M."/>
            <person name="Antonella G."/>
            <person name="Elisabetta G."/>
            <person name="Giulia F.S."/>
            <person name="Sara T."/>
            <person name="Anna F."/>
            <person name="Clotilde B."/>
            <person name="Roberto B."/>
            <person name="Veronica D.S."/>
            <person name="Fabio R."/>
            <person name="Monica P."/>
            <person name="Olivier J."/>
            <person name="Enrico T."/>
            <person name="Nicola S."/>
        </authorList>
    </citation>
    <scope>NUCLEOTIDE SEQUENCE [LARGE SCALE GENOMIC DNA]</scope>
    <source>
        <strain evidence="1 2">DSM 45731</strain>
    </source>
</reference>
<dbReference type="AlphaFoldDB" id="A0A1X1UIN5"/>
<protein>
    <recommendedName>
        <fullName evidence="3">Condensation domain-containing protein</fullName>
    </recommendedName>
</protein>